<proteinExistence type="predicted"/>
<reference evidence="1 2" key="1">
    <citation type="submission" date="2018-04" db="EMBL/GenBank/DDBJ databases">
        <title>Active sludge and wastewater microbial communities from Klosterneuburg, Austria.</title>
        <authorList>
            <person name="Wagner M."/>
        </authorList>
    </citation>
    <scope>NUCLEOTIDE SEQUENCE [LARGE SCALE GENOMIC DNA]</scope>
    <source>
        <strain evidence="1 2">Nl12</strain>
    </source>
</reference>
<dbReference type="AlphaFoldDB" id="A0A2T5I6W0"/>
<protein>
    <submittedName>
        <fullName evidence="1">Uncharacterized protein</fullName>
    </submittedName>
</protein>
<accession>A0A2T5I6W0</accession>
<evidence type="ECO:0000313" key="2">
    <source>
        <dbReference type="Proteomes" id="UP000244152"/>
    </source>
</evidence>
<comment type="caution">
    <text evidence="1">The sequence shown here is derived from an EMBL/GenBank/DDBJ whole genome shotgun (WGS) entry which is preliminary data.</text>
</comment>
<organism evidence="1 2">
    <name type="scientific">Nitrosospira multiformis</name>
    <dbReference type="NCBI Taxonomy" id="1231"/>
    <lineage>
        <taxon>Bacteria</taxon>
        <taxon>Pseudomonadati</taxon>
        <taxon>Pseudomonadota</taxon>
        <taxon>Betaproteobacteria</taxon>
        <taxon>Nitrosomonadales</taxon>
        <taxon>Nitrosomonadaceae</taxon>
        <taxon>Nitrosospira</taxon>
    </lineage>
</organism>
<name>A0A2T5I6W0_9PROT</name>
<evidence type="ECO:0000313" key="1">
    <source>
        <dbReference type="EMBL" id="PTQ79571.1"/>
    </source>
</evidence>
<dbReference type="RefSeq" id="WP_107762919.1">
    <property type="nucleotide sequence ID" value="NZ_QAOK01000025.1"/>
</dbReference>
<dbReference type="Proteomes" id="UP000244152">
    <property type="component" value="Unassembled WGS sequence"/>
</dbReference>
<dbReference type="EMBL" id="QAOK01000025">
    <property type="protein sequence ID" value="PTQ79571.1"/>
    <property type="molecule type" value="Genomic_DNA"/>
</dbReference>
<sequence>MNIKGNNYKGYDILISARMDSTNRFWTGCYRIFDMERRAVFENSILPFESESDALAAASAEAQIWVDGNTADLSEINILETILSFAGAFAVL</sequence>
<gene>
    <name evidence="1" type="ORF">C8R21_1256</name>
</gene>